<sequence>MSVRIQSIKVKLLAVQALLILAILGEGMWSAYDKRQMMLDGYQNSIRAVTESAVSIMKSYDQRAAKGEFSKEEAQKRAKDTLRSLRFFGPEYMFGYEYDGTNVIHGTMAEVEGTRKLADFKDSTGKLVIRELVNVARAGGGFVPYEFPKASGGAPLPKVGYALAYEPWGWIIGTGVYVDNVDAEFQTVLRNTLLIALLVSAVLGAISYRIASRVASDLGRITGATGRIAAGDLATTVEGMERGDEVGRLAQSVEALRKTAIEAAELRERQAAMQAQAAEERRQMMQSLAGDFERTVGGLIQSVSAAADELTRTSSKMSVGAEQTTGLVSSAAETAGHTSANVNAVAGATEELSASIREIARQVAESTTESSRAVHDVRRTYELIEQLDGTAKRTVEVVDLIRSIAAQTNLLALNATIEAARAGEAGKGFAVVASEVKNLANQTAKATDDVQSQIEAMTSATASVVQAMQGVGGVIEAVNAIASAISAAIEQQGAATREISSNVNEAAQGVAAVSGSLNQVCEQATETGSASAHVARAAHAMAEQSQRMQAEVARFLATVRAG</sequence>
<dbReference type="GO" id="GO:0004888">
    <property type="term" value="F:transmembrane signaling receptor activity"/>
    <property type="evidence" value="ECO:0007669"/>
    <property type="project" value="InterPro"/>
</dbReference>
<dbReference type="GO" id="GO:0006935">
    <property type="term" value="P:chemotaxis"/>
    <property type="evidence" value="ECO:0007669"/>
    <property type="project" value="InterPro"/>
</dbReference>
<name>A0A2S2CWZ6_9PROT</name>
<keyword evidence="9" id="KW-0175">Coiled coil</keyword>
<geneLocation type="plasmid" evidence="13 14">
    <name>unnamed1</name>
</geneLocation>
<keyword evidence="14" id="KW-1185">Reference proteome</keyword>
<dbReference type="SUPFAM" id="SSF58104">
    <property type="entry name" value="Methyl-accepting chemotaxis protein (MCP) signaling domain"/>
    <property type="match status" value="1"/>
</dbReference>
<dbReference type="InterPro" id="IPR004090">
    <property type="entry name" value="Chemotax_Me-accpt_rcpt"/>
</dbReference>
<proteinExistence type="inferred from homology"/>
<dbReference type="InterPro" id="IPR033480">
    <property type="entry name" value="sCache_2"/>
</dbReference>
<organism evidence="13 14">
    <name type="scientific">Azospirillum thermophilum</name>
    <dbReference type="NCBI Taxonomy" id="2202148"/>
    <lineage>
        <taxon>Bacteria</taxon>
        <taxon>Pseudomonadati</taxon>
        <taxon>Pseudomonadota</taxon>
        <taxon>Alphaproteobacteria</taxon>
        <taxon>Rhodospirillales</taxon>
        <taxon>Azospirillaceae</taxon>
        <taxon>Azospirillum</taxon>
    </lineage>
</organism>
<evidence type="ECO:0000256" key="7">
    <source>
        <dbReference type="ARBA" id="ARBA00029447"/>
    </source>
</evidence>
<dbReference type="InterPro" id="IPR003660">
    <property type="entry name" value="HAMP_dom"/>
</dbReference>
<gene>
    <name evidence="13" type="ORF">DEW08_23790</name>
</gene>
<dbReference type="EMBL" id="CP029356">
    <property type="protein sequence ID" value="AWK89043.1"/>
    <property type="molecule type" value="Genomic_DNA"/>
</dbReference>
<evidence type="ECO:0000256" key="6">
    <source>
        <dbReference type="ARBA" id="ARBA00023224"/>
    </source>
</evidence>
<evidence type="ECO:0000256" key="4">
    <source>
        <dbReference type="ARBA" id="ARBA00022989"/>
    </source>
</evidence>
<evidence type="ECO:0000256" key="3">
    <source>
        <dbReference type="ARBA" id="ARBA00022692"/>
    </source>
</evidence>
<evidence type="ECO:0000256" key="5">
    <source>
        <dbReference type="ARBA" id="ARBA00023136"/>
    </source>
</evidence>
<feature type="domain" description="HAMP" evidence="12">
    <location>
        <begin position="212"/>
        <end position="265"/>
    </location>
</feature>
<keyword evidence="6 8" id="KW-0807">Transducer</keyword>
<keyword evidence="13" id="KW-0614">Plasmid</keyword>
<dbReference type="PANTHER" id="PTHR32089:SF112">
    <property type="entry name" value="LYSOZYME-LIKE PROTEIN-RELATED"/>
    <property type="match status" value="1"/>
</dbReference>
<dbReference type="GO" id="GO:0005886">
    <property type="term" value="C:plasma membrane"/>
    <property type="evidence" value="ECO:0007669"/>
    <property type="project" value="UniProtKB-SubCell"/>
</dbReference>
<dbReference type="Proteomes" id="UP000245629">
    <property type="component" value="Plasmid unnamed1"/>
</dbReference>
<dbReference type="CDD" id="cd06225">
    <property type="entry name" value="HAMP"/>
    <property type="match status" value="1"/>
</dbReference>
<dbReference type="PROSITE" id="PS50885">
    <property type="entry name" value="HAMP"/>
    <property type="match status" value="1"/>
</dbReference>
<dbReference type="KEGG" id="azz:DEW08_23790"/>
<evidence type="ECO:0000256" key="1">
    <source>
        <dbReference type="ARBA" id="ARBA00004651"/>
    </source>
</evidence>
<reference evidence="14" key="1">
    <citation type="submission" date="2018-05" db="EMBL/GenBank/DDBJ databases">
        <title>Azospirillum thermophila sp. nov., a novel isolated from hot spring.</title>
        <authorList>
            <person name="Zhao Z."/>
        </authorList>
    </citation>
    <scope>NUCLEOTIDE SEQUENCE [LARGE SCALE GENOMIC DNA]</scope>
    <source>
        <strain evidence="14">CFH 70021</strain>
        <plasmid evidence="14">unnamed1</plasmid>
    </source>
</reference>
<dbReference type="PANTHER" id="PTHR32089">
    <property type="entry name" value="METHYL-ACCEPTING CHEMOTAXIS PROTEIN MCPB"/>
    <property type="match status" value="1"/>
</dbReference>
<keyword evidence="3 10" id="KW-0812">Transmembrane</keyword>
<keyword evidence="2" id="KW-1003">Cell membrane</keyword>
<dbReference type="AlphaFoldDB" id="A0A2S2CWZ6"/>
<keyword evidence="5 10" id="KW-0472">Membrane</keyword>
<dbReference type="Pfam" id="PF00672">
    <property type="entry name" value="HAMP"/>
    <property type="match status" value="1"/>
</dbReference>
<protein>
    <submittedName>
        <fullName evidence="13">Chemotaxis protein</fullName>
    </submittedName>
</protein>
<dbReference type="Pfam" id="PF17200">
    <property type="entry name" value="sCache_2"/>
    <property type="match status" value="1"/>
</dbReference>
<evidence type="ECO:0000259" key="12">
    <source>
        <dbReference type="PROSITE" id="PS50885"/>
    </source>
</evidence>
<evidence type="ECO:0000313" key="14">
    <source>
        <dbReference type="Proteomes" id="UP000245629"/>
    </source>
</evidence>
<evidence type="ECO:0000256" key="2">
    <source>
        <dbReference type="ARBA" id="ARBA00022475"/>
    </source>
</evidence>
<evidence type="ECO:0000259" key="11">
    <source>
        <dbReference type="PROSITE" id="PS50111"/>
    </source>
</evidence>
<dbReference type="SMART" id="SM01049">
    <property type="entry name" value="Cache_2"/>
    <property type="match status" value="1"/>
</dbReference>
<feature type="domain" description="Methyl-accepting transducer" evidence="11">
    <location>
        <begin position="306"/>
        <end position="535"/>
    </location>
</feature>
<dbReference type="SMART" id="SM00283">
    <property type="entry name" value="MA"/>
    <property type="match status" value="1"/>
</dbReference>
<dbReference type="Gene3D" id="1.10.287.950">
    <property type="entry name" value="Methyl-accepting chemotaxis protein"/>
    <property type="match status" value="1"/>
</dbReference>
<evidence type="ECO:0000313" key="13">
    <source>
        <dbReference type="EMBL" id="AWK89043.1"/>
    </source>
</evidence>
<dbReference type="InterPro" id="IPR004089">
    <property type="entry name" value="MCPsignal_dom"/>
</dbReference>
<dbReference type="OrthoDB" id="7260004at2"/>
<dbReference type="PRINTS" id="PR00260">
    <property type="entry name" value="CHEMTRNSDUCR"/>
</dbReference>
<dbReference type="SMART" id="SM00304">
    <property type="entry name" value="HAMP"/>
    <property type="match status" value="1"/>
</dbReference>
<comment type="similarity">
    <text evidence="7">Belongs to the methyl-accepting chemotaxis (MCP) protein family.</text>
</comment>
<evidence type="ECO:0000256" key="9">
    <source>
        <dbReference type="SAM" id="Coils"/>
    </source>
</evidence>
<evidence type="ECO:0000256" key="10">
    <source>
        <dbReference type="SAM" id="Phobius"/>
    </source>
</evidence>
<dbReference type="RefSeq" id="WP_109331917.1">
    <property type="nucleotide sequence ID" value="NZ_CP029356.1"/>
</dbReference>
<evidence type="ECO:0000256" key="8">
    <source>
        <dbReference type="PROSITE-ProRule" id="PRU00284"/>
    </source>
</evidence>
<accession>A0A2S2CWZ6</accession>
<comment type="subcellular location">
    <subcellularLocation>
        <location evidence="1">Cell membrane</location>
        <topology evidence="1">Multi-pass membrane protein</topology>
    </subcellularLocation>
</comment>
<feature type="coiled-coil region" evidence="9">
    <location>
        <begin position="256"/>
        <end position="283"/>
    </location>
</feature>
<dbReference type="Gene3D" id="3.30.450.20">
    <property type="entry name" value="PAS domain"/>
    <property type="match status" value="1"/>
</dbReference>
<keyword evidence="4 10" id="KW-1133">Transmembrane helix</keyword>
<dbReference type="Gene3D" id="1.10.8.500">
    <property type="entry name" value="HAMP domain in histidine kinase"/>
    <property type="match status" value="1"/>
</dbReference>
<dbReference type="Pfam" id="PF00015">
    <property type="entry name" value="MCPsignal"/>
    <property type="match status" value="1"/>
</dbReference>
<dbReference type="PROSITE" id="PS50111">
    <property type="entry name" value="CHEMOTAXIS_TRANSDUC_2"/>
    <property type="match status" value="1"/>
</dbReference>
<feature type="transmembrane region" description="Helical" evidence="10">
    <location>
        <begin position="12"/>
        <end position="32"/>
    </location>
</feature>
<dbReference type="GO" id="GO:0007165">
    <property type="term" value="P:signal transduction"/>
    <property type="evidence" value="ECO:0007669"/>
    <property type="project" value="UniProtKB-KW"/>
</dbReference>